<feature type="chain" id="PRO_5003469383" evidence="5">
    <location>
        <begin position="19"/>
        <end position="685"/>
    </location>
</feature>
<dbReference type="SUPFAM" id="SSF49899">
    <property type="entry name" value="Concanavalin A-like lectins/glucanases"/>
    <property type="match status" value="1"/>
</dbReference>
<reference evidence="8 9" key="1">
    <citation type="journal article" date="2011" name="PLoS Pathog.">
        <title>Endophytic Life Strategies Decoded by Genome and Transcriptome Analyses of the Mutualistic Root Symbiont Piriformospora indica.</title>
        <authorList>
            <person name="Zuccaro A."/>
            <person name="Lahrmann U."/>
            <person name="Guldener U."/>
            <person name="Langen G."/>
            <person name="Pfiffi S."/>
            <person name="Biedenkopf D."/>
            <person name="Wong P."/>
            <person name="Samans B."/>
            <person name="Grimm C."/>
            <person name="Basiewicz M."/>
            <person name="Murat C."/>
            <person name="Martin F."/>
            <person name="Kogel K.H."/>
        </authorList>
    </citation>
    <scope>NUCLEOTIDE SEQUENCE [LARGE SCALE GENOMIC DNA]</scope>
    <source>
        <strain evidence="8 9">DSM 11827</strain>
    </source>
</reference>
<dbReference type="AlphaFoldDB" id="G4TSJ9"/>
<dbReference type="STRING" id="1109443.G4TSJ9"/>
<keyword evidence="9" id="KW-1185">Reference proteome</keyword>
<proteinExistence type="inferred from homology"/>
<feature type="signal peptide" evidence="5">
    <location>
        <begin position="1"/>
        <end position="18"/>
    </location>
</feature>
<dbReference type="CDD" id="cd18621">
    <property type="entry name" value="GH32_XdINV-like"/>
    <property type="match status" value="1"/>
</dbReference>
<dbReference type="SMR" id="G4TSJ9"/>
<dbReference type="Pfam" id="PF00251">
    <property type="entry name" value="Glyco_hydro_32N"/>
    <property type="match status" value="1"/>
</dbReference>
<dbReference type="GO" id="GO:0005987">
    <property type="term" value="P:sucrose catabolic process"/>
    <property type="evidence" value="ECO:0007669"/>
    <property type="project" value="TreeGrafter"/>
</dbReference>
<dbReference type="Pfam" id="PF08244">
    <property type="entry name" value="Glyco_hydro_32C"/>
    <property type="match status" value="1"/>
</dbReference>
<dbReference type="Proteomes" id="UP000007148">
    <property type="component" value="Unassembled WGS sequence"/>
</dbReference>
<dbReference type="GO" id="GO:0005737">
    <property type="term" value="C:cytoplasm"/>
    <property type="evidence" value="ECO:0007669"/>
    <property type="project" value="TreeGrafter"/>
</dbReference>
<dbReference type="InterPro" id="IPR013148">
    <property type="entry name" value="Glyco_hydro_32_N"/>
</dbReference>
<organism evidence="8 9">
    <name type="scientific">Serendipita indica (strain DSM 11827)</name>
    <name type="common">Root endophyte fungus</name>
    <name type="synonym">Piriformospora indica</name>
    <dbReference type="NCBI Taxonomy" id="1109443"/>
    <lineage>
        <taxon>Eukaryota</taxon>
        <taxon>Fungi</taxon>
        <taxon>Dikarya</taxon>
        <taxon>Basidiomycota</taxon>
        <taxon>Agaricomycotina</taxon>
        <taxon>Agaricomycetes</taxon>
        <taxon>Sebacinales</taxon>
        <taxon>Serendipitaceae</taxon>
        <taxon>Serendipita</taxon>
    </lineage>
</organism>
<sequence>MLPLLTLVVAAATTHSSASYIGDAGRALYDLARRAPTATNGTCNTDQSKPPGDLTACGNSTLFFVWRPKARFIAPEGWMNDPQGLWQRDDGSFHAGYQCHPQHYQWGNISQCSAFSDDLTYWRDANSWQDPKTLYPSQIYDIRGVFDGSIIKKGWKGYPTTIYTSVFPAPLGATSQPPEQEGAETQSIAYTKDGGATWTKLNFGYGDNPVIYKWPEQNLTGFRDPYAFESPILAKMLKNVTAVKATGENFLTISGGTREEADPNGGPRLYLYRQTTPGEVRHWTYIGPIIAPSRRNAFSEWSGNFGTNFETAGITRLNENGMAYDDGSDSRALDIVGLGTEQGRNGSHENHWPLWSAVTYRNDGNAISSTIDASGVVDWGRVYASIFFPVKNKRSVLIGWTYEDDEDLVLTAQRGYQGAFTLFRDLFLKVTRNVDPSTSGLRDPGSWKVWNETDGSISVVTVGQKIVPETLKEYKAKSTISQPKARSLKASDGYVPFRVQPTSRYYAINANLKFDGSSDAAPRAGFRVLASDQEYTDIYYDWRQETLYIQRDHSSLIKTYGNETEAGKLRLWPVRSGGSGANATYTPQSLNLTIVVDNSVVEVYANDETVITTRVYPWLSASQGAGFLVQPSSGGSGGNSSVYYSKLELWDGLINAWPQRPRDTRKGLLWDGPLPGGPWSAWAGV</sequence>
<dbReference type="EMBL" id="CAFZ01000298">
    <property type="protein sequence ID" value="CCA74292.1"/>
    <property type="molecule type" value="Genomic_DNA"/>
</dbReference>
<dbReference type="eggNOG" id="KOG0228">
    <property type="taxonomic scope" value="Eukaryota"/>
</dbReference>
<dbReference type="PANTHER" id="PTHR42800">
    <property type="entry name" value="EXOINULINASE INUD (AFU_ORTHOLOGUE AFUA_5G00480)"/>
    <property type="match status" value="1"/>
</dbReference>
<protein>
    <submittedName>
        <fullName evidence="8">Related to beta-fructofuranosidase-Phaffia rhodozyma</fullName>
    </submittedName>
</protein>
<dbReference type="PANTHER" id="PTHR42800:SF3">
    <property type="entry name" value="GLYCOSYL HYDROLASE FAMILY 32 N-TERMINAL DOMAIN-CONTAINING PROTEIN"/>
    <property type="match status" value="1"/>
</dbReference>
<dbReference type="OrthoDB" id="202537at2759"/>
<feature type="domain" description="Glycosyl hydrolase family 32 N-terminal" evidence="6">
    <location>
        <begin position="74"/>
        <end position="228"/>
    </location>
</feature>
<dbReference type="OMA" id="TWRPHTH"/>
<dbReference type="SUPFAM" id="SSF75005">
    <property type="entry name" value="Arabinanase/levansucrase/invertase"/>
    <property type="match status" value="1"/>
</dbReference>
<gene>
    <name evidence="8" type="ORF">PIIN_08245</name>
</gene>
<dbReference type="Gene3D" id="2.115.10.20">
    <property type="entry name" value="Glycosyl hydrolase domain, family 43"/>
    <property type="match status" value="1"/>
</dbReference>
<comment type="similarity">
    <text evidence="1 4">Belongs to the glycosyl hydrolase 32 family.</text>
</comment>
<dbReference type="GO" id="GO:0004575">
    <property type="term" value="F:sucrose alpha-glucosidase activity"/>
    <property type="evidence" value="ECO:0007669"/>
    <property type="project" value="TreeGrafter"/>
</dbReference>
<dbReference type="InterPro" id="IPR013189">
    <property type="entry name" value="Glyco_hydro_32_C"/>
</dbReference>
<evidence type="ECO:0000256" key="5">
    <source>
        <dbReference type="SAM" id="SignalP"/>
    </source>
</evidence>
<dbReference type="InParanoid" id="G4TSJ9"/>
<feature type="domain" description="Glycosyl hydrolase family 32 C-terminal" evidence="7">
    <location>
        <begin position="491"/>
        <end position="650"/>
    </location>
</feature>
<comment type="caution">
    <text evidence="8">The sequence shown here is derived from an EMBL/GenBank/DDBJ whole genome shotgun (WGS) entry which is preliminary data.</text>
</comment>
<keyword evidence="3 4" id="KW-0326">Glycosidase</keyword>
<evidence type="ECO:0000259" key="6">
    <source>
        <dbReference type="Pfam" id="PF00251"/>
    </source>
</evidence>
<evidence type="ECO:0000313" key="8">
    <source>
        <dbReference type="EMBL" id="CCA74292.1"/>
    </source>
</evidence>
<dbReference type="InterPro" id="IPR001362">
    <property type="entry name" value="Glyco_hydro_32"/>
</dbReference>
<evidence type="ECO:0000256" key="3">
    <source>
        <dbReference type="ARBA" id="ARBA00023295"/>
    </source>
</evidence>
<accession>G4TSJ9</accession>
<keyword evidence="2 4" id="KW-0378">Hydrolase</keyword>
<evidence type="ECO:0000256" key="1">
    <source>
        <dbReference type="ARBA" id="ARBA00009902"/>
    </source>
</evidence>
<dbReference type="SMART" id="SM00640">
    <property type="entry name" value="Glyco_32"/>
    <property type="match status" value="1"/>
</dbReference>
<keyword evidence="5" id="KW-0732">Signal</keyword>
<dbReference type="Gene3D" id="2.60.120.560">
    <property type="entry name" value="Exo-inulinase, domain 1"/>
    <property type="match status" value="1"/>
</dbReference>
<dbReference type="InterPro" id="IPR023296">
    <property type="entry name" value="Glyco_hydro_beta-prop_sf"/>
</dbReference>
<evidence type="ECO:0000259" key="7">
    <source>
        <dbReference type="Pfam" id="PF08244"/>
    </source>
</evidence>
<dbReference type="InterPro" id="IPR013320">
    <property type="entry name" value="ConA-like_dom_sf"/>
</dbReference>
<name>G4TSJ9_SERID</name>
<evidence type="ECO:0000313" key="9">
    <source>
        <dbReference type="Proteomes" id="UP000007148"/>
    </source>
</evidence>
<dbReference type="HOGENOM" id="CLU_013784_3_0_1"/>
<evidence type="ECO:0000256" key="2">
    <source>
        <dbReference type="ARBA" id="ARBA00022801"/>
    </source>
</evidence>
<evidence type="ECO:0000256" key="4">
    <source>
        <dbReference type="RuleBase" id="RU362110"/>
    </source>
</evidence>